<gene>
    <name evidence="3" type="primary">DDB_G0274169</name>
    <name evidence="3" type="ORF">c0_g1_i1</name>
</gene>
<dbReference type="EMBL" id="GDHF01010374">
    <property type="protein sequence ID" value="JAI41940.1"/>
    <property type="molecule type" value="Transcribed_RNA"/>
</dbReference>
<dbReference type="InterPro" id="IPR050961">
    <property type="entry name" value="BolA/IbaG_stress_morph_reg"/>
</dbReference>
<dbReference type="AlphaFoldDB" id="A0A0K8VTP3"/>
<dbReference type="FunFam" id="3.30.300.90:FF:000001">
    <property type="entry name" value="Transcriptional regulator BolA"/>
    <property type="match status" value="1"/>
</dbReference>
<dbReference type="GO" id="GO:0005739">
    <property type="term" value="C:mitochondrion"/>
    <property type="evidence" value="ECO:0007669"/>
    <property type="project" value="TreeGrafter"/>
</dbReference>
<name>A0A0K8VTP3_BACLA</name>
<sequence>MLLLLEYALIQTVMNLFRSATLTLRSAQLHRMSATPQTAPVESAIRVALTEHLSPLHLEVINESYMHNVPKGSETHFKVLVVSDKFEELSLIKRHRLVNSIVQEKLAGNFVHALSIEAKSPKQWDPNYTVEPTPNCLGGFGK</sequence>
<dbReference type="OrthoDB" id="4983at2759"/>
<dbReference type="SUPFAM" id="SSF82657">
    <property type="entry name" value="BolA-like"/>
    <property type="match status" value="1"/>
</dbReference>
<reference evidence="3" key="1">
    <citation type="submission" date="2015-06" db="EMBL/GenBank/DDBJ databases">
        <authorList>
            <person name="Hoefler B.C."/>
            <person name="Straight P.D."/>
        </authorList>
    </citation>
    <scope>NUCLEOTIDE SEQUENCE</scope>
</reference>
<dbReference type="InterPro" id="IPR036065">
    <property type="entry name" value="BolA-like_sf"/>
</dbReference>
<comment type="similarity">
    <text evidence="1 2">Belongs to the BolA/IbaG family.</text>
</comment>
<organism evidence="3">
    <name type="scientific">Bactrocera latifrons</name>
    <name type="common">Malaysian fruit fly</name>
    <name type="synonym">Chaetodacus latifrons</name>
    <dbReference type="NCBI Taxonomy" id="174628"/>
    <lineage>
        <taxon>Eukaryota</taxon>
        <taxon>Metazoa</taxon>
        <taxon>Ecdysozoa</taxon>
        <taxon>Arthropoda</taxon>
        <taxon>Hexapoda</taxon>
        <taxon>Insecta</taxon>
        <taxon>Pterygota</taxon>
        <taxon>Neoptera</taxon>
        <taxon>Endopterygota</taxon>
        <taxon>Diptera</taxon>
        <taxon>Brachycera</taxon>
        <taxon>Muscomorpha</taxon>
        <taxon>Tephritoidea</taxon>
        <taxon>Tephritidae</taxon>
        <taxon>Bactrocera</taxon>
        <taxon>Bactrocera</taxon>
    </lineage>
</organism>
<dbReference type="GO" id="GO:1990229">
    <property type="term" value="C:iron-sulfur cluster assembly complex"/>
    <property type="evidence" value="ECO:0007669"/>
    <property type="project" value="UniProtKB-ARBA"/>
</dbReference>
<evidence type="ECO:0000256" key="2">
    <source>
        <dbReference type="RuleBase" id="RU003860"/>
    </source>
</evidence>
<dbReference type="InterPro" id="IPR002634">
    <property type="entry name" value="BolA"/>
</dbReference>
<dbReference type="Gene3D" id="3.30.300.90">
    <property type="entry name" value="BolA-like"/>
    <property type="match status" value="1"/>
</dbReference>
<dbReference type="PANTHER" id="PTHR46229:SF2">
    <property type="entry name" value="BOLA-LIKE PROTEIN 1"/>
    <property type="match status" value="1"/>
</dbReference>
<evidence type="ECO:0000256" key="1">
    <source>
        <dbReference type="ARBA" id="ARBA00005578"/>
    </source>
</evidence>
<accession>A0A0K8VTP3</accession>
<evidence type="ECO:0000313" key="3">
    <source>
        <dbReference type="EMBL" id="JAI41940.1"/>
    </source>
</evidence>
<proteinExistence type="inferred from homology"/>
<protein>
    <submittedName>
        <fullName evidence="3">BolA-like protein DDB_G0274169</fullName>
    </submittedName>
</protein>
<dbReference type="Pfam" id="PF01722">
    <property type="entry name" value="BolA"/>
    <property type="match status" value="1"/>
</dbReference>
<dbReference type="PANTHER" id="PTHR46229">
    <property type="entry name" value="BOLA TRANSCRIPTION REGULATOR"/>
    <property type="match status" value="1"/>
</dbReference>